<dbReference type="EMBL" id="JACRUN010000013">
    <property type="protein sequence ID" value="MBC5836203.1"/>
    <property type="molecule type" value="Genomic_DNA"/>
</dbReference>
<dbReference type="Proteomes" id="UP000605990">
    <property type="component" value="Unassembled WGS sequence"/>
</dbReference>
<accession>A0ABR7J2E4</accession>
<name>A0ABR7J2E4_9FLAO</name>
<protein>
    <submittedName>
        <fullName evidence="1">Uncharacterized protein</fullName>
    </submittedName>
</protein>
<evidence type="ECO:0000313" key="2">
    <source>
        <dbReference type="Proteomes" id="UP000605990"/>
    </source>
</evidence>
<keyword evidence="2" id="KW-1185">Reference proteome</keyword>
<organism evidence="1 2">
    <name type="scientific">Flavobacterium bernardetii</name>
    <dbReference type="NCBI Taxonomy" id="2813823"/>
    <lineage>
        <taxon>Bacteria</taxon>
        <taxon>Pseudomonadati</taxon>
        <taxon>Bacteroidota</taxon>
        <taxon>Flavobacteriia</taxon>
        <taxon>Flavobacteriales</taxon>
        <taxon>Flavobacteriaceae</taxon>
        <taxon>Flavobacterium</taxon>
    </lineage>
</organism>
<evidence type="ECO:0000313" key="1">
    <source>
        <dbReference type="EMBL" id="MBC5836203.1"/>
    </source>
</evidence>
<gene>
    <name evidence="1" type="ORF">H8R27_15035</name>
</gene>
<sequence length="164" mass="19387">MFLLLFSSIIAIGQNTTDSDSNILTHICRKGVFEIKYNKEHWQKSNDISKWDVEFHDTHNLVDAYFIEYDYFVSKKNLKSTIKEQYKELGKIKNLKIYDKKINEMNVNYFECELEFNNSTYIFQGFLYNGKGGTMEIQFGVQEEALKQYQAYIDEFCGGIKMIK</sequence>
<comment type="caution">
    <text evidence="1">The sequence shown here is derived from an EMBL/GenBank/DDBJ whole genome shotgun (WGS) entry which is preliminary data.</text>
</comment>
<proteinExistence type="predicted"/>
<reference evidence="1 2" key="1">
    <citation type="submission" date="2020-08" db="EMBL/GenBank/DDBJ databases">
        <title>Description of novel Flavobacterium F-408 isolate.</title>
        <authorList>
            <person name="Saticioglu I.B."/>
            <person name="Duman M."/>
            <person name="Altun S."/>
        </authorList>
    </citation>
    <scope>NUCLEOTIDE SEQUENCE [LARGE SCALE GENOMIC DNA]</scope>
    <source>
        <strain evidence="1 2">F-408</strain>
    </source>
</reference>